<comment type="caution">
    <text evidence="3">The sequence shown here is derived from an EMBL/GenBank/DDBJ whole genome shotgun (WGS) entry which is preliminary data.</text>
</comment>
<dbReference type="GO" id="GO:0052621">
    <property type="term" value="F:diguanylate cyclase activity"/>
    <property type="evidence" value="ECO:0007669"/>
    <property type="project" value="TreeGrafter"/>
</dbReference>
<dbReference type="PANTHER" id="PTHR45138">
    <property type="entry name" value="REGULATORY COMPONENTS OF SENSORY TRANSDUCTION SYSTEM"/>
    <property type="match status" value="1"/>
</dbReference>
<dbReference type="SMART" id="SM00267">
    <property type="entry name" value="GGDEF"/>
    <property type="match status" value="1"/>
</dbReference>
<evidence type="ECO:0000313" key="3">
    <source>
        <dbReference type="EMBL" id="RHJ83110.1"/>
    </source>
</evidence>
<dbReference type="Proteomes" id="UP000284841">
    <property type="component" value="Unassembled WGS sequence"/>
</dbReference>
<feature type="transmembrane region" description="Helical" evidence="1">
    <location>
        <begin position="60"/>
        <end position="84"/>
    </location>
</feature>
<feature type="domain" description="GGDEF" evidence="2">
    <location>
        <begin position="242"/>
        <end position="370"/>
    </location>
</feature>
<sequence>MIGASPDVIDKEEAFQDTYRKWRALIFKADIISVIAVFIVEIVMFFLLRSHGLIFQPIPVYLTRFLILPTIVNITLLTIGFIGIERYKDNPYLLNYVPIVLMTLLCIVVSCTHYVFAVTLAVYTIPVFVTIIFSDRKMTRFITFIGVVGIAVSSLVNVLLSTSEDSYLIPESIVALSILLTAHKFSQILIDYQKEKNDALAEGYQEQLRMKELLNYDQKTGIYGSTAFSNSLSRTIDRGSLDNLALAFLDIDDFKYVNDTYGHTAGDEVLMCLAAMIKEICGRDQLPGRFGGDEFAILFTEGNLESYYSLLEQIQKKFQQQTYGFSKQKITVSIGLAMLRQGWDAEKILQKADEAMYQSKENGKNQITVF</sequence>
<dbReference type="Pfam" id="PF00990">
    <property type="entry name" value="GGDEF"/>
    <property type="match status" value="1"/>
</dbReference>
<dbReference type="EMBL" id="QRMS01000010">
    <property type="protein sequence ID" value="RHJ83110.1"/>
    <property type="molecule type" value="Genomic_DNA"/>
</dbReference>
<feature type="transmembrane region" description="Helical" evidence="1">
    <location>
        <begin position="25"/>
        <end position="48"/>
    </location>
</feature>
<dbReference type="OrthoDB" id="9805474at2"/>
<name>A0A415DTC6_9FIRM</name>
<feature type="transmembrane region" description="Helical" evidence="1">
    <location>
        <begin position="96"/>
        <end position="129"/>
    </location>
</feature>
<dbReference type="InterPro" id="IPR000160">
    <property type="entry name" value="GGDEF_dom"/>
</dbReference>
<dbReference type="AlphaFoldDB" id="A0A415DTC6"/>
<dbReference type="STRING" id="1776384.GCA_900086585_00318"/>
<dbReference type="SUPFAM" id="SSF55073">
    <property type="entry name" value="Nucleotide cyclase"/>
    <property type="match status" value="1"/>
</dbReference>
<dbReference type="NCBIfam" id="TIGR00254">
    <property type="entry name" value="GGDEF"/>
    <property type="match status" value="1"/>
</dbReference>
<evidence type="ECO:0000313" key="4">
    <source>
        <dbReference type="Proteomes" id="UP000284841"/>
    </source>
</evidence>
<keyword evidence="1" id="KW-1133">Transmembrane helix</keyword>
<proteinExistence type="predicted"/>
<dbReference type="RefSeq" id="WP_118336699.1">
    <property type="nucleotide sequence ID" value="NZ_AP025567.1"/>
</dbReference>
<dbReference type="InterPro" id="IPR043128">
    <property type="entry name" value="Rev_trsase/Diguanyl_cyclase"/>
</dbReference>
<feature type="transmembrane region" description="Helical" evidence="1">
    <location>
        <begin position="141"/>
        <end position="161"/>
    </location>
</feature>
<dbReference type="PANTHER" id="PTHR45138:SF9">
    <property type="entry name" value="DIGUANYLATE CYCLASE DGCM-RELATED"/>
    <property type="match status" value="1"/>
</dbReference>
<dbReference type="PROSITE" id="PS50887">
    <property type="entry name" value="GGDEF"/>
    <property type="match status" value="1"/>
</dbReference>
<dbReference type="InterPro" id="IPR029787">
    <property type="entry name" value="Nucleotide_cyclase"/>
</dbReference>
<gene>
    <name evidence="3" type="ORF">DW099_19125</name>
</gene>
<keyword evidence="1" id="KW-0472">Membrane</keyword>
<organism evidence="3 4">
    <name type="scientific">Emergencia timonensis</name>
    <dbReference type="NCBI Taxonomy" id="1776384"/>
    <lineage>
        <taxon>Bacteria</taxon>
        <taxon>Bacillati</taxon>
        <taxon>Bacillota</taxon>
        <taxon>Clostridia</taxon>
        <taxon>Peptostreptococcales</taxon>
        <taxon>Anaerovoracaceae</taxon>
        <taxon>Emergencia</taxon>
    </lineage>
</organism>
<dbReference type="InterPro" id="IPR050469">
    <property type="entry name" value="Diguanylate_Cyclase"/>
</dbReference>
<evidence type="ECO:0000259" key="2">
    <source>
        <dbReference type="PROSITE" id="PS50887"/>
    </source>
</evidence>
<dbReference type="CDD" id="cd01949">
    <property type="entry name" value="GGDEF"/>
    <property type="match status" value="1"/>
</dbReference>
<keyword evidence="1" id="KW-0812">Transmembrane</keyword>
<keyword evidence="4" id="KW-1185">Reference proteome</keyword>
<dbReference type="Gene3D" id="3.30.70.270">
    <property type="match status" value="1"/>
</dbReference>
<reference evidence="3 4" key="1">
    <citation type="submission" date="2018-08" db="EMBL/GenBank/DDBJ databases">
        <title>A genome reference for cultivated species of the human gut microbiota.</title>
        <authorList>
            <person name="Zou Y."/>
            <person name="Xue W."/>
            <person name="Luo G."/>
        </authorList>
    </citation>
    <scope>NUCLEOTIDE SEQUENCE [LARGE SCALE GENOMIC DNA]</scope>
    <source>
        <strain evidence="3 4">AM07-24</strain>
    </source>
</reference>
<accession>A0A415DTC6</accession>
<evidence type="ECO:0000256" key="1">
    <source>
        <dbReference type="SAM" id="Phobius"/>
    </source>
</evidence>
<protein>
    <submittedName>
        <fullName evidence="3">Diguanylate cyclase</fullName>
    </submittedName>
</protein>